<evidence type="ECO:0000256" key="8">
    <source>
        <dbReference type="SAM" id="Phobius"/>
    </source>
</evidence>
<feature type="transmembrane region" description="Helical" evidence="8">
    <location>
        <begin position="461"/>
        <end position="485"/>
    </location>
</feature>
<dbReference type="Gene3D" id="3.30.70.1450">
    <property type="entry name" value="Regulator of K+ conductance, C-terminal domain"/>
    <property type="match status" value="2"/>
</dbReference>
<feature type="transmembrane region" description="Helical" evidence="8">
    <location>
        <begin position="122"/>
        <end position="141"/>
    </location>
</feature>
<reference evidence="10 11" key="1">
    <citation type="submission" date="2017-09" db="EMBL/GenBank/DDBJ databases">
        <title>Depth-based differentiation of microbial function through sediment-hosted aquifers and enrichment of novel symbionts in the deep terrestrial subsurface.</title>
        <authorList>
            <person name="Probst A.J."/>
            <person name="Ladd B."/>
            <person name="Jarett J.K."/>
            <person name="Geller-Mcgrath D.E."/>
            <person name="Sieber C.M."/>
            <person name="Emerson J.B."/>
            <person name="Anantharaman K."/>
            <person name="Thomas B.C."/>
            <person name="Malmstrom R."/>
            <person name="Stieglmeier M."/>
            <person name="Klingl A."/>
            <person name="Woyke T."/>
            <person name="Ryan C.M."/>
            <person name="Banfield J.F."/>
        </authorList>
    </citation>
    <scope>NUCLEOTIDE SEQUENCE [LARGE SCALE GENOMIC DNA]</scope>
    <source>
        <strain evidence="10">CG17_big_fil_post_rev_8_21_14_2_50_48_46</strain>
    </source>
</reference>
<evidence type="ECO:0000313" key="11">
    <source>
        <dbReference type="Proteomes" id="UP000231019"/>
    </source>
</evidence>
<feature type="transmembrane region" description="Helical" evidence="8">
    <location>
        <begin position="370"/>
        <end position="390"/>
    </location>
</feature>
<evidence type="ECO:0000256" key="7">
    <source>
        <dbReference type="ARBA" id="ARBA00023136"/>
    </source>
</evidence>
<dbReference type="GO" id="GO:0006813">
    <property type="term" value="P:potassium ion transport"/>
    <property type="evidence" value="ECO:0007669"/>
    <property type="project" value="InterPro"/>
</dbReference>
<feature type="transmembrane region" description="Helical" evidence="8">
    <location>
        <begin position="37"/>
        <end position="55"/>
    </location>
</feature>
<feature type="transmembrane region" description="Helical" evidence="8">
    <location>
        <begin position="434"/>
        <end position="454"/>
    </location>
</feature>
<dbReference type="PROSITE" id="PS51202">
    <property type="entry name" value="RCK_C"/>
    <property type="match status" value="2"/>
</dbReference>
<dbReference type="Pfam" id="PF02080">
    <property type="entry name" value="TrkA_C"/>
    <property type="match status" value="2"/>
</dbReference>
<comment type="similarity">
    <text evidence="2">Belongs to the AAE transporter (TC 2.A.81) family.</text>
</comment>
<dbReference type="PANTHER" id="PTHR30445">
    <property type="entry name" value="K(+)_H(+) ANTIPORTER SUBUNIT KHTT"/>
    <property type="match status" value="1"/>
</dbReference>
<feature type="transmembrane region" description="Helical" evidence="8">
    <location>
        <begin position="97"/>
        <end position="116"/>
    </location>
</feature>
<feature type="domain" description="RCK C-terminal" evidence="9">
    <location>
        <begin position="191"/>
        <end position="274"/>
    </location>
</feature>
<dbReference type="GO" id="GO:0005886">
    <property type="term" value="C:plasma membrane"/>
    <property type="evidence" value="ECO:0007669"/>
    <property type="project" value="UniProtKB-SubCell"/>
</dbReference>
<evidence type="ECO:0000256" key="4">
    <source>
        <dbReference type="ARBA" id="ARBA00022475"/>
    </source>
</evidence>
<dbReference type="AlphaFoldDB" id="A0A2M7GB12"/>
<dbReference type="GO" id="GO:0008324">
    <property type="term" value="F:monoatomic cation transmembrane transporter activity"/>
    <property type="evidence" value="ECO:0007669"/>
    <property type="project" value="InterPro"/>
</dbReference>
<proteinExistence type="inferred from homology"/>
<protein>
    <submittedName>
        <fullName evidence="10">Transporter</fullName>
    </submittedName>
</protein>
<keyword evidence="6 8" id="KW-1133">Transmembrane helix</keyword>
<dbReference type="Pfam" id="PF06826">
    <property type="entry name" value="Asp-Al_Ex"/>
    <property type="match status" value="2"/>
</dbReference>
<sequence>MNLTFDALRNFLAHHGLLLLFLTIGLGYLLSHLEIAGVSLGVAAVLFVGLALGAWEDGRFMLPEIVGQLGLLLFIYPIGLQAGPSFFRLFRKRGLQMILLTLAAVSLAGGLTWLAITQLGIAPAIAVGLFCGGTTNTPALAMVSESLRGTPLAAQPAVGYSIAYPLAVLLPILLAQALVWIQHLNLPKEAQKAEQEAGAQPQASAANLRLDRKELAGHTLKSSLLSKPGIKVSRIQRGNEIILARPDTLLAEGDILHIVASAAELESLSHQIGPQVTLAGPETSRQTLDFRRVVLTNPELIGKTLQETHLERDWEVVVTRLRRGDVDFVPSDETILERGDRLRIVAPAEKMSALTQLLGDSLRSLGETDFVSLSLGILLGILLGEILIPIGSAELKLGMAGGSLVVALILGWLGRTGPIIWNLPLEVNMTFRQLGMMLFFASVGLRSGGAFVKALQSQGPLLLLTGALITLGATLIFLVGSYLILRWDWVTTTGTLAGGQTQPAILAFVNQRVSSEAANIAYVGMMPAAMISKILLAQLLLWFAGL</sequence>
<evidence type="ECO:0000256" key="6">
    <source>
        <dbReference type="ARBA" id="ARBA00022989"/>
    </source>
</evidence>
<dbReference type="InterPro" id="IPR050144">
    <property type="entry name" value="AAE_transporter"/>
</dbReference>
<feature type="transmembrane region" description="Helical" evidence="8">
    <location>
        <begin position="397"/>
        <end position="414"/>
    </location>
</feature>
<dbReference type="PANTHER" id="PTHR30445:SF3">
    <property type="entry name" value="TRANSPORT PROTEIN YIDE-RELATED"/>
    <property type="match status" value="1"/>
</dbReference>
<gene>
    <name evidence="10" type="ORF">COW36_00385</name>
</gene>
<accession>A0A2M7GB12</accession>
<evidence type="ECO:0000313" key="10">
    <source>
        <dbReference type="EMBL" id="PIW19330.1"/>
    </source>
</evidence>
<dbReference type="EMBL" id="PFFQ01000004">
    <property type="protein sequence ID" value="PIW19330.1"/>
    <property type="molecule type" value="Genomic_DNA"/>
</dbReference>
<dbReference type="InterPro" id="IPR006037">
    <property type="entry name" value="RCK_C"/>
</dbReference>
<dbReference type="NCBIfam" id="TIGR01625">
    <property type="entry name" value="YidE_YbjL_dupl"/>
    <property type="match status" value="2"/>
</dbReference>
<evidence type="ECO:0000256" key="3">
    <source>
        <dbReference type="ARBA" id="ARBA00022448"/>
    </source>
</evidence>
<keyword evidence="3" id="KW-0813">Transport</keyword>
<feature type="transmembrane region" description="Helical" evidence="8">
    <location>
        <begin position="67"/>
        <end position="90"/>
    </location>
</feature>
<feature type="transmembrane region" description="Helical" evidence="8">
    <location>
        <begin position="520"/>
        <end position="544"/>
    </location>
</feature>
<keyword evidence="5 8" id="KW-0812">Transmembrane</keyword>
<dbReference type="Proteomes" id="UP000231019">
    <property type="component" value="Unassembled WGS sequence"/>
</dbReference>
<evidence type="ECO:0000256" key="1">
    <source>
        <dbReference type="ARBA" id="ARBA00004651"/>
    </source>
</evidence>
<organism evidence="10 11">
    <name type="scientific">bacterium (Candidatus Blackallbacteria) CG17_big_fil_post_rev_8_21_14_2_50_48_46</name>
    <dbReference type="NCBI Taxonomy" id="2014261"/>
    <lineage>
        <taxon>Bacteria</taxon>
        <taxon>Candidatus Blackallbacteria</taxon>
    </lineage>
</organism>
<name>A0A2M7GB12_9BACT</name>
<comment type="caution">
    <text evidence="10">The sequence shown here is derived from an EMBL/GenBank/DDBJ whole genome shotgun (WGS) entry which is preliminary data.</text>
</comment>
<evidence type="ECO:0000256" key="2">
    <source>
        <dbReference type="ARBA" id="ARBA00009854"/>
    </source>
</evidence>
<comment type="subcellular location">
    <subcellularLocation>
        <location evidence="1">Cell membrane</location>
        <topology evidence="1">Multi-pass membrane protein</topology>
    </subcellularLocation>
</comment>
<feature type="domain" description="RCK C-terminal" evidence="9">
    <location>
        <begin position="276"/>
        <end position="360"/>
    </location>
</feature>
<evidence type="ECO:0000256" key="5">
    <source>
        <dbReference type="ARBA" id="ARBA00022692"/>
    </source>
</evidence>
<evidence type="ECO:0000259" key="9">
    <source>
        <dbReference type="PROSITE" id="PS51202"/>
    </source>
</evidence>
<keyword evidence="7 8" id="KW-0472">Membrane</keyword>
<dbReference type="SUPFAM" id="SSF116726">
    <property type="entry name" value="TrkA C-terminal domain-like"/>
    <property type="match status" value="2"/>
</dbReference>
<feature type="transmembrane region" description="Helical" evidence="8">
    <location>
        <begin position="162"/>
        <end position="181"/>
    </location>
</feature>
<dbReference type="InterPro" id="IPR036721">
    <property type="entry name" value="RCK_C_sf"/>
</dbReference>
<keyword evidence="4" id="KW-1003">Cell membrane</keyword>
<feature type="transmembrane region" description="Helical" evidence="8">
    <location>
        <begin position="12"/>
        <end position="30"/>
    </location>
</feature>
<dbReference type="InterPro" id="IPR006512">
    <property type="entry name" value="YidE_YbjL"/>
</dbReference>